<reference evidence="1" key="1">
    <citation type="submission" date="2021-01" db="EMBL/GenBank/DDBJ databases">
        <authorList>
            <consortium name="Genoscope - CEA"/>
            <person name="William W."/>
        </authorList>
    </citation>
    <scope>NUCLEOTIDE SEQUENCE</scope>
</reference>
<comment type="caution">
    <text evidence="1">The sequence shown here is derived from an EMBL/GenBank/DDBJ whole genome shotgun (WGS) entry which is preliminary data.</text>
</comment>
<dbReference type="EMBL" id="CAJJDO010000178">
    <property type="protein sequence ID" value="CAD8213406.1"/>
    <property type="molecule type" value="Genomic_DNA"/>
</dbReference>
<name>A0A8S1YG11_9CILI</name>
<protein>
    <submittedName>
        <fullName evidence="1">Uncharacterized protein</fullName>
    </submittedName>
</protein>
<keyword evidence="2" id="KW-1185">Reference proteome</keyword>
<organism evidence="1 2">
    <name type="scientific">Paramecium pentaurelia</name>
    <dbReference type="NCBI Taxonomy" id="43138"/>
    <lineage>
        <taxon>Eukaryota</taxon>
        <taxon>Sar</taxon>
        <taxon>Alveolata</taxon>
        <taxon>Ciliophora</taxon>
        <taxon>Intramacronucleata</taxon>
        <taxon>Oligohymenophorea</taxon>
        <taxon>Peniculida</taxon>
        <taxon>Parameciidae</taxon>
        <taxon>Paramecium</taxon>
    </lineage>
</organism>
<gene>
    <name evidence="1" type="ORF">PPENT_87.1.T1780015</name>
</gene>
<evidence type="ECO:0000313" key="1">
    <source>
        <dbReference type="EMBL" id="CAD8213406.1"/>
    </source>
</evidence>
<sequence>MTQGHSHLIMFIENYAIKLLSFNFQCIKKLFFIVIQQEELPNQSIIDSCQLGSVKLDSIFIKIKYEYWKKILYENKPRIRNLDLQIRKQGEFLTEQSINYGISSLFGAISNDGEYSITWDTKLKQIGDIKNNENISLYPYIIYEQSIYIQM</sequence>
<evidence type="ECO:0000313" key="2">
    <source>
        <dbReference type="Proteomes" id="UP000689195"/>
    </source>
</evidence>
<dbReference type="Proteomes" id="UP000689195">
    <property type="component" value="Unassembled WGS sequence"/>
</dbReference>
<accession>A0A8S1YG11</accession>
<dbReference type="AlphaFoldDB" id="A0A8S1YG11"/>
<proteinExistence type="predicted"/>